<dbReference type="Proteomes" id="UP000760860">
    <property type="component" value="Unassembled WGS sequence"/>
</dbReference>
<dbReference type="EMBL" id="RCMI01000766">
    <property type="protein sequence ID" value="KAG2898366.1"/>
    <property type="molecule type" value="Genomic_DNA"/>
</dbReference>
<evidence type="ECO:0008006" key="7">
    <source>
        <dbReference type="Google" id="ProtNLM"/>
    </source>
</evidence>
<protein>
    <recommendedName>
        <fullName evidence="7">Ankyrin repeat-containing domain</fullName>
    </recommendedName>
</protein>
<dbReference type="EMBL" id="MJFZ01000190">
    <property type="protein sequence ID" value="RAW34757.1"/>
    <property type="molecule type" value="Genomic_DNA"/>
</dbReference>
<reference evidence="1" key="2">
    <citation type="submission" date="2018-10" db="EMBL/GenBank/DDBJ databases">
        <title>Effector identification in a new, highly contiguous assembly of the strawberry crown rot pathogen Phytophthora cactorum.</title>
        <authorList>
            <person name="Armitage A.D."/>
            <person name="Nellist C.F."/>
            <person name="Bates H."/>
            <person name="Vickerstaff R.J."/>
            <person name="Harrison R.J."/>
        </authorList>
    </citation>
    <scope>NUCLEOTIDE SEQUENCE</scope>
    <source>
        <strain evidence="1">4032</strain>
        <strain evidence="2">4040</strain>
        <strain evidence="3">P415</strain>
        <strain evidence="4">P421</strain>
    </source>
</reference>
<name>A0A329SD13_9STRA</name>
<evidence type="ECO:0000313" key="1">
    <source>
        <dbReference type="EMBL" id="KAG2898366.1"/>
    </source>
</evidence>
<dbReference type="VEuPathDB" id="FungiDB:PC110_g8941"/>
<dbReference type="Proteomes" id="UP000736787">
    <property type="component" value="Unassembled WGS sequence"/>
</dbReference>
<organism evidence="5 6">
    <name type="scientific">Phytophthora cactorum</name>
    <dbReference type="NCBI Taxonomy" id="29920"/>
    <lineage>
        <taxon>Eukaryota</taxon>
        <taxon>Sar</taxon>
        <taxon>Stramenopiles</taxon>
        <taxon>Oomycota</taxon>
        <taxon>Peronosporomycetes</taxon>
        <taxon>Peronosporales</taxon>
        <taxon>Peronosporaceae</taxon>
        <taxon>Phytophthora</taxon>
    </lineage>
</organism>
<comment type="caution">
    <text evidence="5">The sequence shown here is derived from an EMBL/GenBank/DDBJ whole genome shotgun (WGS) entry which is preliminary data.</text>
</comment>
<evidence type="ECO:0000313" key="2">
    <source>
        <dbReference type="EMBL" id="KAG2900640.1"/>
    </source>
</evidence>
<dbReference type="AlphaFoldDB" id="A0A329SD13"/>
<dbReference type="OrthoDB" id="129770at2759"/>
<gene>
    <name evidence="5" type="ORF">PC110_g8941</name>
    <name evidence="1" type="ORF">PC115_g16872</name>
    <name evidence="2" type="ORF">PC117_g21914</name>
    <name evidence="3" type="ORF">PC118_g19891</name>
    <name evidence="4" type="ORF">PC129_g19043</name>
</gene>
<dbReference type="EMBL" id="RCMK01001150">
    <property type="protein sequence ID" value="KAG2900640.1"/>
    <property type="molecule type" value="Genomic_DNA"/>
</dbReference>
<proteinExistence type="predicted"/>
<dbReference type="Proteomes" id="UP000697107">
    <property type="component" value="Unassembled WGS sequence"/>
</dbReference>
<evidence type="ECO:0000313" key="4">
    <source>
        <dbReference type="EMBL" id="KAG3209951.1"/>
    </source>
</evidence>
<keyword evidence="6" id="KW-1185">Reference proteome</keyword>
<evidence type="ECO:0000313" key="6">
    <source>
        <dbReference type="Proteomes" id="UP000251314"/>
    </source>
</evidence>
<evidence type="ECO:0000313" key="3">
    <source>
        <dbReference type="EMBL" id="KAG2965190.1"/>
    </source>
</evidence>
<evidence type="ECO:0000313" key="5">
    <source>
        <dbReference type="EMBL" id="RAW34757.1"/>
    </source>
</evidence>
<sequence>MEFLYGTKRVSLDAFDEAMEDAATYPWSELETTAFLCRNRCSSRRAVTSAFKATRRFTMIKYLYETKRVSKEAIIDAFKREARSIRYTHDEDQVQIVKLLYKEKCISPEVIGEALVIARHGKTEVVELLCVDPHIRVEVLRHAFVAAADQNNSILMRSLYVKQQITSDAISTVFVRAAYSGRLKVGRHDVLQLVDSIDFGYCTRGMRKKMLQVATTDAAMKFAQGILDVHEL</sequence>
<reference evidence="5 6" key="1">
    <citation type="submission" date="2018-01" db="EMBL/GenBank/DDBJ databases">
        <title>Draft genome of the strawberry crown rot pathogen Phytophthora cactorum.</title>
        <authorList>
            <person name="Armitage A.D."/>
            <person name="Lysoe E."/>
            <person name="Nellist C.F."/>
            <person name="Harrison R.J."/>
            <person name="Brurberg M.B."/>
        </authorList>
    </citation>
    <scope>NUCLEOTIDE SEQUENCE [LARGE SCALE GENOMIC DNA]</scope>
    <source>
        <strain evidence="5 6">10300</strain>
    </source>
</reference>
<dbReference type="EMBL" id="RCMV01001176">
    <property type="protein sequence ID" value="KAG3209951.1"/>
    <property type="molecule type" value="Genomic_DNA"/>
</dbReference>
<accession>A0A329SD13</accession>
<dbReference type="Proteomes" id="UP000774804">
    <property type="component" value="Unassembled WGS sequence"/>
</dbReference>
<dbReference type="EMBL" id="RCML01001132">
    <property type="protein sequence ID" value="KAG2965190.1"/>
    <property type="molecule type" value="Genomic_DNA"/>
</dbReference>
<dbReference type="Proteomes" id="UP000251314">
    <property type="component" value="Unassembled WGS sequence"/>
</dbReference>